<dbReference type="SUPFAM" id="SSF51905">
    <property type="entry name" value="FAD/NAD(P)-binding domain"/>
    <property type="match status" value="1"/>
</dbReference>
<protein>
    <submittedName>
        <fullName evidence="1">NAD(P)/FAD-dependent oxidoreductase</fullName>
    </submittedName>
</protein>
<evidence type="ECO:0000313" key="1">
    <source>
        <dbReference type="EMBL" id="XBH19960.1"/>
    </source>
</evidence>
<dbReference type="PRINTS" id="PR00419">
    <property type="entry name" value="ADXRDTASE"/>
</dbReference>
<dbReference type="PANTHER" id="PTHR10668">
    <property type="entry name" value="PHYTOENE DEHYDROGENASE"/>
    <property type="match status" value="1"/>
</dbReference>
<name>A0AAU7DQN0_9BACT</name>
<dbReference type="Gene3D" id="3.50.50.60">
    <property type="entry name" value="FAD/NAD(P)-binding domain"/>
    <property type="match status" value="1"/>
</dbReference>
<reference evidence="1" key="1">
    <citation type="submission" date="2023-03" db="EMBL/GenBank/DDBJ databases">
        <title>Edaphobacter sp.</title>
        <authorList>
            <person name="Huber K.J."/>
            <person name="Papendorf J."/>
            <person name="Pilke C."/>
            <person name="Bunk B."/>
            <person name="Sproeer C."/>
            <person name="Pester M."/>
        </authorList>
    </citation>
    <scope>NUCLEOTIDE SEQUENCE</scope>
    <source>
        <strain evidence="1">DSM 110680</strain>
    </source>
</reference>
<gene>
    <name evidence="1" type="ORF">P8935_11710</name>
</gene>
<proteinExistence type="predicted"/>
<dbReference type="PANTHER" id="PTHR10668:SF105">
    <property type="entry name" value="DEHYDROGENASE-RELATED"/>
    <property type="match status" value="1"/>
</dbReference>
<dbReference type="Pfam" id="PF13450">
    <property type="entry name" value="NAD_binding_8"/>
    <property type="match status" value="1"/>
</dbReference>
<dbReference type="InterPro" id="IPR036188">
    <property type="entry name" value="FAD/NAD-bd_sf"/>
</dbReference>
<accession>A0AAU7DQN0</accession>
<sequence length="474" mass="51265">MKRAYVIGSGPNGLSAAIVLAQAGVDVEVFEAEAVPGGGARTLPLTLPGFEHDFGSAVHPMAAGSPFFSSLPLGEHSLKWIHGEAPLAHPLEDGSAVMLEQDLADQDREFGSDAQAWRNLVEPLVDHWEQFAQDALGPALSIPRHPLLMARFGLSAFQPARRIAMRHFSNSRTRALFAGLAGHSFLSFDQMLSSAAGLVLGAAAHRFGWPVARGGSQSITNALIGCLQSLGGKLHTSRRIGAEEFREWNQSDLATLFDTSPRQLAAIAGECLTPSFRGLMERSKPGPGVFKIDYALSERVPWKAAECRRAITVHLGGSYEEIAASEEAVSKALLPERPFVLAAQPSLFDSTRAPQGKHTFWAYCHVPNGSTVDMTDRIEAQIERFAPCFRDCVLARHVSSPATLERMNANLMGGDISGGEMTMRRFLMRPTMLTYETSAPNLFLCSSSTPPGGGVHGMCGFRAAKVVLHRSRFF</sequence>
<dbReference type="AlphaFoldDB" id="A0AAU7DQN0"/>
<organism evidence="1">
    <name type="scientific">Telmatobacter sp. DSM 110680</name>
    <dbReference type="NCBI Taxonomy" id="3036704"/>
    <lineage>
        <taxon>Bacteria</taxon>
        <taxon>Pseudomonadati</taxon>
        <taxon>Acidobacteriota</taxon>
        <taxon>Terriglobia</taxon>
        <taxon>Terriglobales</taxon>
        <taxon>Acidobacteriaceae</taxon>
        <taxon>Telmatobacter</taxon>
    </lineage>
</organism>
<dbReference type="EMBL" id="CP121196">
    <property type="protein sequence ID" value="XBH19960.1"/>
    <property type="molecule type" value="Genomic_DNA"/>
</dbReference>
<dbReference type="RefSeq" id="WP_348265182.1">
    <property type="nucleotide sequence ID" value="NZ_CP121196.1"/>
</dbReference>